<dbReference type="PRINTS" id="PR00344">
    <property type="entry name" value="BCTRLSENSOR"/>
</dbReference>
<dbReference type="InterPro" id="IPR003594">
    <property type="entry name" value="HATPase_dom"/>
</dbReference>
<evidence type="ECO:0000313" key="9">
    <source>
        <dbReference type="Proteomes" id="UP001596086"/>
    </source>
</evidence>
<dbReference type="InterPro" id="IPR001789">
    <property type="entry name" value="Sig_transdc_resp-reg_receiver"/>
</dbReference>
<evidence type="ECO:0000259" key="7">
    <source>
        <dbReference type="PROSITE" id="PS50110"/>
    </source>
</evidence>
<dbReference type="PANTHER" id="PTHR43547:SF2">
    <property type="entry name" value="HYBRID SIGNAL TRANSDUCTION HISTIDINE KINASE C"/>
    <property type="match status" value="1"/>
</dbReference>
<protein>
    <recommendedName>
        <fullName evidence="2">histidine kinase</fullName>
        <ecNumber evidence="2">2.7.13.3</ecNumber>
    </recommendedName>
</protein>
<dbReference type="Gene3D" id="1.10.287.130">
    <property type="match status" value="1"/>
</dbReference>
<dbReference type="PROSITE" id="PS50110">
    <property type="entry name" value="RESPONSE_REGULATORY"/>
    <property type="match status" value="1"/>
</dbReference>
<dbReference type="Proteomes" id="UP001596086">
    <property type="component" value="Unassembled WGS sequence"/>
</dbReference>
<evidence type="ECO:0000256" key="3">
    <source>
        <dbReference type="ARBA" id="ARBA00022553"/>
    </source>
</evidence>
<feature type="coiled-coil region" evidence="5">
    <location>
        <begin position="27"/>
        <end position="64"/>
    </location>
</feature>
<dbReference type="SUPFAM" id="SSF55874">
    <property type="entry name" value="ATPase domain of HSP90 chaperone/DNA topoisomerase II/histidine kinase"/>
    <property type="match status" value="1"/>
</dbReference>
<accession>A0ABW0RWC5</accession>
<dbReference type="InterPro" id="IPR011006">
    <property type="entry name" value="CheY-like_superfamily"/>
</dbReference>
<feature type="domain" description="Histidine kinase" evidence="6">
    <location>
        <begin position="78"/>
        <end position="296"/>
    </location>
</feature>
<dbReference type="InterPro" id="IPR005467">
    <property type="entry name" value="His_kinase_dom"/>
</dbReference>
<evidence type="ECO:0000256" key="2">
    <source>
        <dbReference type="ARBA" id="ARBA00012438"/>
    </source>
</evidence>
<dbReference type="RefSeq" id="WP_379770217.1">
    <property type="nucleotide sequence ID" value="NZ_JBHSMZ010000006.1"/>
</dbReference>
<dbReference type="SMART" id="SM00388">
    <property type="entry name" value="HisKA"/>
    <property type="match status" value="1"/>
</dbReference>
<dbReference type="SUPFAM" id="SSF52172">
    <property type="entry name" value="CheY-like"/>
    <property type="match status" value="1"/>
</dbReference>
<evidence type="ECO:0000256" key="5">
    <source>
        <dbReference type="SAM" id="Coils"/>
    </source>
</evidence>
<dbReference type="SUPFAM" id="SSF47384">
    <property type="entry name" value="Homodimeric domain of signal transducing histidine kinase"/>
    <property type="match status" value="1"/>
</dbReference>
<organism evidence="8 9">
    <name type="scientific">Massilia aerilata</name>
    <dbReference type="NCBI Taxonomy" id="453817"/>
    <lineage>
        <taxon>Bacteria</taxon>
        <taxon>Pseudomonadati</taxon>
        <taxon>Pseudomonadota</taxon>
        <taxon>Betaproteobacteria</taxon>
        <taxon>Burkholderiales</taxon>
        <taxon>Oxalobacteraceae</taxon>
        <taxon>Telluria group</taxon>
        <taxon>Massilia</taxon>
    </lineage>
</organism>
<dbReference type="Pfam" id="PF02518">
    <property type="entry name" value="HATPase_c"/>
    <property type="match status" value="1"/>
</dbReference>
<keyword evidence="8" id="KW-0547">Nucleotide-binding</keyword>
<dbReference type="InterPro" id="IPR036890">
    <property type="entry name" value="HATPase_C_sf"/>
</dbReference>
<dbReference type="Gene3D" id="3.40.50.2300">
    <property type="match status" value="1"/>
</dbReference>
<comment type="caution">
    <text evidence="8">The sequence shown here is derived from an EMBL/GenBank/DDBJ whole genome shotgun (WGS) entry which is preliminary data.</text>
</comment>
<dbReference type="PROSITE" id="PS50109">
    <property type="entry name" value="HIS_KIN"/>
    <property type="match status" value="1"/>
</dbReference>
<dbReference type="GO" id="GO:0005524">
    <property type="term" value="F:ATP binding"/>
    <property type="evidence" value="ECO:0007669"/>
    <property type="project" value="UniProtKB-KW"/>
</dbReference>
<dbReference type="PANTHER" id="PTHR43547">
    <property type="entry name" value="TWO-COMPONENT HISTIDINE KINASE"/>
    <property type="match status" value="1"/>
</dbReference>
<keyword evidence="5" id="KW-0175">Coiled coil</keyword>
<dbReference type="SMART" id="SM00448">
    <property type="entry name" value="REC"/>
    <property type="match status" value="1"/>
</dbReference>
<dbReference type="SMART" id="SM00387">
    <property type="entry name" value="HATPase_c"/>
    <property type="match status" value="1"/>
</dbReference>
<dbReference type="InterPro" id="IPR004358">
    <property type="entry name" value="Sig_transdc_His_kin-like_C"/>
</dbReference>
<dbReference type="Pfam" id="PF00512">
    <property type="entry name" value="HisKA"/>
    <property type="match status" value="1"/>
</dbReference>
<gene>
    <name evidence="8" type="ORF">ACFPO9_10260</name>
</gene>
<dbReference type="Pfam" id="PF00072">
    <property type="entry name" value="Response_reg"/>
    <property type="match status" value="1"/>
</dbReference>
<feature type="domain" description="Response regulatory" evidence="7">
    <location>
        <begin position="315"/>
        <end position="431"/>
    </location>
</feature>
<name>A0ABW0RWC5_9BURK</name>
<dbReference type="InterPro" id="IPR036097">
    <property type="entry name" value="HisK_dim/P_sf"/>
</dbReference>
<evidence type="ECO:0000259" key="6">
    <source>
        <dbReference type="PROSITE" id="PS50109"/>
    </source>
</evidence>
<evidence type="ECO:0000256" key="4">
    <source>
        <dbReference type="PROSITE-ProRule" id="PRU00169"/>
    </source>
</evidence>
<dbReference type="EC" id="2.7.13.3" evidence="2"/>
<feature type="modified residue" description="4-aspartylphosphate" evidence="4">
    <location>
        <position position="364"/>
    </location>
</feature>
<dbReference type="CDD" id="cd00082">
    <property type="entry name" value="HisKA"/>
    <property type="match status" value="1"/>
</dbReference>
<keyword evidence="3 4" id="KW-0597">Phosphoprotein</keyword>
<dbReference type="EMBL" id="JBHSMZ010000006">
    <property type="protein sequence ID" value="MFC5548899.1"/>
    <property type="molecule type" value="Genomic_DNA"/>
</dbReference>
<keyword evidence="8" id="KW-0067">ATP-binding</keyword>
<reference evidence="9" key="1">
    <citation type="journal article" date="2019" name="Int. J. Syst. Evol. Microbiol.">
        <title>The Global Catalogue of Microorganisms (GCM) 10K type strain sequencing project: providing services to taxonomists for standard genome sequencing and annotation.</title>
        <authorList>
            <consortium name="The Broad Institute Genomics Platform"/>
            <consortium name="The Broad Institute Genome Sequencing Center for Infectious Disease"/>
            <person name="Wu L."/>
            <person name="Ma J."/>
        </authorList>
    </citation>
    <scope>NUCLEOTIDE SEQUENCE [LARGE SCALE GENOMIC DNA]</scope>
    <source>
        <strain evidence="9">CGMCC 4.5798</strain>
    </source>
</reference>
<proteinExistence type="predicted"/>
<evidence type="ECO:0000256" key="1">
    <source>
        <dbReference type="ARBA" id="ARBA00000085"/>
    </source>
</evidence>
<keyword evidence="9" id="KW-1185">Reference proteome</keyword>
<dbReference type="Gene3D" id="3.30.565.10">
    <property type="entry name" value="Histidine kinase-like ATPase, C-terminal domain"/>
    <property type="match status" value="1"/>
</dbReference>
<sequence>MEPLDDDRTASQQRASTHELPRVALPEEFLLRRVRALEDEVEMLREANQNLVLAAVQAQHLQEDAEAANRRQNEFLAMLAHELRNPLSPISMAASLLDRMPDATPQLHKLSRVIGRQVEHMAKLLDDLLDAARISSGKITLSTQPLVLADVLQQAVETTQSCIQERRQTLQLELPPESVVVEGDQVRLTQVFTNLLANASKYTGDGGMLHLAARADGDQVSIAIRDNGNGIAPEIIPYIFDLFTQGPRSLARSEGGLGVGLNVVRNLVGMHAGSVTAESAGAGQGSCFTVRLPRSGQQSVGRGPAEVAVTGGRKRILVVEDNPDTCATLAACLRDEGHEVVTALDGRSGLAAALERPYDVIVCDIGLPGLDGLGLMRAVRAAVGGRRPLAIALTGYGQPEDQARGMEAGFDHYLVKPVGLEALLSLIGAEAKNL</sequence>
<evidence type="ECO:0000313" key="8">
    <source>
        <dbReference type="EMBL" id="MFC5548899.1"/>
    </source>
</evidence>
<dbReference type="InterPro" id="IPR003661">
    <property type="entry name" value="HisK_dim/P_dom"/>
</dbReference>
<dbReference type="CDD" id="cd00075">
    <property type="entry name" value="HATPase"/>
    <property type="match status" value="1"/>
</dbReference>
<comment type="catalytic activity">
    <reaction evidence="1">
        <text>ATP + protein L-histidine = ADP + protein N-phospho-L-histidine.</text>
        <dbReference type="EC" id="2.7.13.3"/>
    </reaction>
</comment>